<gene>
    <name evidence="3" type="ORF">EHS25_009367</name>
</gene>
<dbReference type="Gene3D" id="2.120.10.10">
    <property type="match status" value="1"/>
</dbReference>
<evidence type="ECO:0000259" key="2">
    <source>
        <dbReference type="Pfam" id="PF13088"/>
    </source>
</evidence>
<protein>
    <recommendedName>
        <fullName evidence="2">Sialidase domain-containing protein</fullName>
    </recommendedName>
</protein>
<dbReference type="PANTHER" id="PTHR43752">
    <property type="entry name" value="BNR/ASP-BOX REPEAT FAMILY PROTEIN"/>
    <property type="match status" value="1"/>
</dbReference>
<dbReference type="Pfam" id="PF13088">
    <property type="entry name" value="BNR_2"/>
    <property type="match status" value="1"/>
</dbReference>
<keyword evidence="4" id="KW-1185">Reference proteome</keyword>
<dbReference type="InterPro" id="IPR036278">
    <property type="entry name" value="Sialidase_sf"/>
</dbReference>
<organism evidence="3 4">
    <name type="scientific">Saitozyma podzolica</name>
    <dbReference type="NCBI Taxonomy" id="1890683"/>
    <lineage>
        <taxon>Eukaryota</taxon>
        <taxon>Fungi</taxon>
        <taxon>Dikarya</taxon>
        <taxon>Basidiomycota</taxon>
        <taxon>Agaricomycotina</taxon>
        <taxon>Tremellomycetes</taxon>
        <taxon>Tremellales</taxon>
        <taxon>Trimorphomycetaceae</taxon>
        <taxon>Saitozyma</taxon>
    </lineage>
</organism>
<comment type="caution">
    <text evidence="3">The sequence shown here is derived from an EMBL/GenBank/DDBJ whole genome shotgun (WGS) entry which is preliminary data.</text>
</comment>
<dbReference type="PANTHER" id="PTHR43752:SF2">
    <property type="entry name" value="BNR_ASP-BOX REPEAT FAMILY PROTEIN"/>
    <property type="match status" value="1"/>
</dbReference>
<dbReference type="AlphaFoldDB" id="A0A427YLP9"/>
<name>A0A427YLP9_9TREE</name>
<reference evidence="3 4" key="1">
    <citation type="submission" date="2018-11" db="EMBL/GenBank/DDBJ databases">
        <title>Genome sequence of Saitozyma podzolica DSM 27192.</title>
        <authorList>
            <person name="Aliyu H."/>
            <person name="Gorte O."/>
            <person name="Ochsenreither K."/>
        </authorList>
    </citation>
    <scope>NUCLEOTIDE SEQUENCE [LARGE SCALE GENOMIC DNA]</scope>
    <source>
        <strain evidence="3 4">DSM 27192</strain>
    </source>
</reference>
<evidence type="ECO:0000313" key="4">
    <source>
        <dbReference type="Proteomes" id="UP000279259"/>
    </source>
</evidence>
<dbReference type="Proteomes" id="UP000279259">
    <property type="component" value="Unassembled WGS sequence"/>
</dbReference>
<dbReference type="SUPFAM" id="SSF50939">
    <property type="entry name" value="Sialidases"/>
    <property type="match status" value="1"/>
</dbReference>
<sequence length="334" mass="37011">MPTTPLLVLPSARPWQLDLGFRPATPKPIAGNEGIVHWNPVSFLPDPKTQPEWLIVYFKIGTPIPTWRTYWIETRDGGETWTEPNELVEGDTSGGRGPQKNPPLVLSNGDWLTGSSKEVTLPGGKGQWDAYADLAPRPGPPDTWKQGSKWVRSEFIRLPSDRGVDGGSFPGEGCIQPSVFEDPNQPGRVSMFLRSSNGWIQRTDSSDGGRTWSPAYNSPLPSNNSGQCVNRMRDGRLVCAYNPVGINWGPRTPLVLSLSEDEGKSWRHWVTLEDKPVPKDFERVVALETGIVNDGQSEFSYPTVTPTVEGDVLGVWVSYTWQRRGVVVAKVYDV</sequence>
<feature type="domain" description="Sialidase" evidence="2">
    <location>
        <begin position="34"/>
        <end position="312"/>
    </location>
</feature>
<proteinExistence type="predicted"/>
<evidence type="ECO:0000256" key="1">
    <source>
        <dbReference type="SAM" id="MobiDB-lite"/>
    </source>
</evidence>
<accession>A0A427YLP9</accession>
<dbReference type="OrthoDB" id="504663at2759"/>
<dbReference type="CDD" id="cd15482">
    <property type="entry name" value="Sialidase_non-viral"/>
    <property type="match status" value="1"/>
</dbReference>
<dbReference type="InterPro" id="IPR011040">
    <property type="entry name" value="Sialidase"/>
</dbReference>
<evidence type="ECO:0000313" key="3">
    <source>
        <dbReference type="EMBL" id="RSH91996.1"/>
    </source>
</evidence>
<feature type="region of interest" description="Disordered" evidence="1">
    <location>
        <begin position="80"/>
        <end position="108"/>
    </location>
</feature>
<dbReference type="EMBL" id="RSCD01000007">
    <property type="protein sequence ID" value="RSH91996.1"/>
    <property type="molecule type" value="Genomic_DNA"/>
</dbReference>